<gene>
    <name evidence="2" type="ORF">WDS16_23580</name>
</gene>
<protein>
    <recommendedName>
        <fullName evidence="4">WXG100 family type VII secretion target</fullName>
    </recommendedName>
</protein>
<dbReference type="Gene3D" id="1.20.1260.20">
    <property type="entry name" value="PPE superfamily"/>
    <property type="match status" value="1"/>
</dbReference>
<sequence>MTVGVYSVKEWVTDTFVDAGAALRSLQEELANSAADVSRNVDGLLGVWRGSTAEAASTQLFTHRDGLDRLSVEVGNLAARLGRGGEVLSNARTHVLSLVGDAESAGFAVADDGTVSAAGRIAALETSGDAVGHAAAEEVRNQCRALTLEIVHALRRADDAVDQVEKDLAAAADAFEGGDTPAALLGSLPSPTSSESIGPAGGYWDIDYSTPLPNDQMPYGPYDTSTIAIDPETEGNTGPWTAPLSIVEDPANPDAIVATAQTQYRIRVVGSTPTDHQVIMVDGTYYPATYYEYEYEIQESSRITNHIEPGLDAIYPGAWSDWQPLTYDDIMALQNQYPEDVIYVPR</sequence>
<dbReference type="InterPro" id="IPR036689">
    <property type="entry name" value="ESAT-6-like_sf"/>
</dbReference>
<accession>A0ABZ2PG98</accession>
<keyword evidence="3" id="KW-1185">Reference proteome</keyword>
<evidence type="ECO:0000256" key="1">
    <source>
        <dbReference type="SAM" id="Coils"/>
    </source>
</evidence>
<dbReference type="EMBL" id="CP147846">
    <property type="protein sequence ID" value="WXG68154.1"/>
    <property type="molecule type" value="Genomic_DNA"/>
</dbReference>
<dbReference type="InterPro" id="IPR038332">
    <property type="entry name" value="PPE_sf"/>
</dbReference>
<dbReference type="RefSeq" id="WP_338888168.1">
    <property type="nucleotide sequence ID" value="NZ_CP147846.1"/>
</dbReference>
<feature type="coiled-coil region" evidence="1">
    <location>
        <begin position="136"/>
        <end position="174"/>
    </location>
</feature>
<evidence type="ECO:0008006" key="4">
    <source>
        <dbReference type="Google" id="ProtNLM"/>
    </source>
</evidence>
<dbReference type="SUPFAM" id="SSF140453">
    <property type="entry name" value="EsxAB dimer-like"/>
    <property type="match status" value="1"/>
</dbReference>
<organism evidence="2 3">
    <name type="scientific">Rhodococcus sovatensis</name>
    <dbReference type="NCBI Taxonomy" id="1805840"/>
    <lineage>
        <taxon>Bacteria</taxon>
        <taxon>Bacillati</taxon>
        <taxon>Actinomycetota</taxon>
        <taxon>Actinomycetes</taxon>
        <taxon>Mycobacteriales</taxon>
        <taxon>Nocardiaceae</taxon>
        <taxon>Rhodococcus</taxon>
    </lineage>
</organism>
<proteinExistence type="predicted"/>
<reference evidence="2 3" key="1">
    <citation type="submission" date="2024-03" db="EMBL/GenBank/DDBJ databases">
        <title>Natural products discovery in diverse microorganisms through a two-stage MS feature dereplication strategy.</title>
        <authorList>
            <person name="Zhang R."/>
        </authorList>
    </citation>
    <scope>NUCLEOTIDE SEQUENCE [LARGE SCALE GENOMIC DNA]</scope>
    <source>
        <strain evidence="2 3">18930</strain>
    </source>
</reference>
<evidence type="ECO:0000313" key="3">
    <source>
        <dbReference type="Proteomes" id="UP001432000"/>
    </source>
</evidence>
<dbReference type="Proteomes" id="UP001432000">
    <property type="component" value="Chromosome"/>
</dbReference>
<evidence type="ECO:0000313" key="2">
    <source>
        <dbReference type="EMBL" id="WXG68154.1"/>
    </source>
</evidence>
<keyword evidence="1" id="KW-0175">Coiled coil</keyword>
<name>A0ABZ2PG98_9NOCA</name>